<evidence type="ECO:0000313" key="1">
    <source>
        <dbReference type="EMBL" id="PON41957.1"/>
    </source>
</evidence>
<evidence type="ECO:0000313" key="2">
    <source>
        <dbReference type="Proteomes" id="UP000237105"/>
    </source>
</evidence>
<protein>
    <submittedName>
        <fullName evidence="1">Uncharacterized protein</fullName>
    </submittedName>
</protein>
<proteinExistence type="predicted"/>
<organism evidence="1 2">
    <name type="scientific">Parasponia andersonii</name>
    <name type="common">Sponia andersonii</name>
    <dbReference type="NCBI Taxonomy" id="3476"/>
    <lineage>
        <taxon>Eukaryota</taxon>
        <taxon>Viridiplantae</taxon>
        <taxon>Streptophyta</taxon>
        <taxon>Embryophyta</taxon>
        <taxon>Tracheophyta</taxon>
        <taxon>Spermatophyta</taxon>
        <taxon>Magnoliopsida</taxon>
        <taxon>eudicotyledons</taxon>
        <taxon>Gunneridae</taxon>
        <taxon>Pentapetalae</taxon>
        <taxon>rosids</taxon>
        <taxon>fabids</taxon>
        <taxon>Rosales</taxon>
        <taxon>Cannabaceae</taxon>
        <taxon>Parasponia</taxon>
    </lineage>
</organism>
<dbReference type="AlphaFoldDB" id="A0A2P5AZG2"/>
<keyword evidence="2" id="KW-1185">Reference proteome</keyword>
<gene>
    <name evidence="1" type="ORF">PanWU01x14_285560</name>
</gene>
<dbReference type="Proteomes" id="UP000237105">
    <property type="component" value="Unassembled WGS sequence"/>
</dbReference>
<dbReference type="EMBL" id="JXTB01000403">
    <property type="protein sequence ID" value="PON41957.1"/>
    <property type="molecule type" value="Genomic_DNA"/>
</dbReference>
<accession>A0A2P5AZG2</accession>
<reference evidence="2" key="1">
    <citation type="submission" date="2016-06" db="EMBL/GenBank/DDBJ databases">
        <title>Parallel loss of symbiosis genes in relatives of nitrogen-fixing non-legume Parasponia.</title>
        <authorList>
            <person name="Van Velzen R."/>
            <person name="Holmer R."/>
            <person name="Bu F."/>
            <person name="Rutten L."/>
            <person name="Van Zeijl A."/>
            <person name="Liu W."/>
            <person name="Santuari L."/>
            <person name="Cao Q."/>
            <person name="Sharma T."/>
            <person name="Shen D."/>
            <person name="Roswanjaya Y."/>
            <person name="Wardhani T."/>
            <person name="Kalhor M.S."/>
            <person name="Jansen J."/>
            <person name="Van den Hoogen J."/>
            <person name="Gungor B."/>
            <person name="Hartog M."/>
            <person name="Hontelez J."/>
            <person name="Verver J."/>
            <person name="Yang W.-C."/>
            <person name="Schijlen E."/>
            <person name="Repin R."/>
            <person name="Schilthuizen M."/>
            <person name="Schranz E."/>
            <person name="Heidstra R."/>
            <person name="Miyata K."/>
            <person name="Fedorova E."/>
            <person name="Kohlen W."/>
            <person name="Bisseling T."/>
            <person name="Smit S."/>
            <person name="Geurts R."/>
        </authorList>
    </citation>
    <scope>NUCLEOTIDE SEQUENCE [LARGE SCALE GENOMIC DNA]</scope>
    <source>
        <strain evidence="2">cv. WU1-14</strain>
    </source>
</reference>
<comment type="caution">
    <text evidence="1">The sequence shown here is derived from an EMBL/GenBank/DDBJ whole genome shotgun (WGS) entry which is preliminary data.</text>
</comment>
<sequence length="124" mass="14967">MKETRGRKKSREQKKNGRERLGFPFLILFPHSLCDSKHALRRHKREDLIYVKYNFLRCQNVGDFGNERHMGSWQKQYFTGPRFKSTNNDNNPLPKTMHNNNLISDIWFLYHDEQNTRSHFLPES</sequence>
<name>A0A2P5AZG2_PARAD</name>